<protein>
    <submittedName>
        <fullName evidence="1">Uncharacterized protein</fullName>
    </submittedName>
</protein>
<reference evidence="1" key="1">
    <citation type="submission" date="2021-05" db="EMBL/GenBank/DDBJ databases">
        <authorList>
            <person name="Pan Q."/>
            <person name="Jouanno E."/>
            <person name="Zahm M."/>
            <person name="Klopp C."/>
            <person name="Cabau C."/>
            <person name="Louis A."/>
            <person name="Berthelot C."/>
            <person name="Parey E."/>
            <person name="Roest Crollius H."/>
            <person name="Montfort J."/>
            <person name="Robinson-Rechavi M."/>
            <person name="Bouchez O."/>
            <person name="Lampietro C."/>
            <person name="Lopez Roques C."/>
            <person name="Donnadieu C."/>
            <person name="Postlethwait J."/>
            <person name="Bobe J."/>
            <person name="Dillon D."/>
            <person name="Chandos A."/>
            <person name="von Hippel F."/>
            <person name="Guiguen Y."/>
        </authorList>
    </citation>
    <scope>NUCLEOTIDE SEQUENCE</scope>
    <source>
        <strain evidence="1">YG-Jan2019</strain>
    </source>
</reference>
<sequence>MSWADAQTYCRQHYVDLATIEDMGDMNRLLLGNVSVEDYWIGLTRGDSMKWHWSISDRSFYRKGETEFRNWYDEWSQYQDCVLFSTYGWVTIPCDSYEYFICYDGQKEEANLTYVPIEEKRNWINAQSYCRQKHIDLASVRNQIENQMLQKLTGDWYMWIGLFKDSWKWSDGSNSSFRNWRFENASTELGMNCTSMWFHGTSYYFQTQHCEKRLPFICYATPPKKRQVVRMKMTSKVTNMNLNNPAVQEAILQEGGNLMALPLRWASVLASQGQDVTHGFLSETQQRPLMTDDGVYSSTVSHADVGVDDRHCDRAPVPLYAVQQNRRRTVISYTHKRVF</sequence>
<comment type="caution">
    <text evidence="1">The sequence shown here is derived from an EMBL/GenBank/DDBJ whole genome shotgun (WGS) entry which is preliminary data.</text>
</comment>
<dbReference type="Proteomes" id="UP001157502">
    <property type="component" value="Chromosome 8"/>
</dbReference>
<organism evidence="1 2">
    <name type="scientific">Dallia pectoralis</name>
    <name type="common">Alaska blackfish</name>
    <dbReference type="NCBI Taxonomy" id="75939"/>
    <lineage>
        <taxon>Eukaryota</taxon>
        <taxon>Metazoa</taxon>
        <taxon>Chordata</taxon>
        <taxon>Craniata</taxon>
        <taxon>Vertebrata</taxon>
        <taxon>Euteleostomi</taxon>
        <taxon>Actinopterygii</taxon>
        <taxon>Neopterygii</taxon>
        <taxon>Teleostei</taxon>
        <taxon>Protacanthopterygii</taxon>
        <taxon>Esociformes</taxon>
        <taxon>Umbridae</taxon>
        <taxon>Dallia</taxon>
    </lineage>
</organism>
<keyword evidence="2" id="KW-1185">Reference proteome</keyword>
<evidence type="ECO:0000313" key="1">
    <source>
        <dbReference type="EMBL" id="KAJ8008052.1"/>
    </source>
</evidence>
<name>A0ACC2GX07_DALPE</name>
<dbReference type="EMBL" id="CM055735">
    <property type="protein sequence ID" value="KAJ8008052.1"/>
    <property type="molecule type" value="Genomic_DNA"/>
</dbReference>
<evidence type="ECO:0000313" key="2">
    <source>
        <dbReference type="Proteomes" id="UP001157502"/>
    </source>
</evidence>
<accession>A0ACC2GX07</accession>
<gene>
    <name evidence="1" type="ORF">DPEC_G00100770</name>
</gene>
<proteinExistence type="predicted"/>